<dbReference type="Proteomes" id="UP000799424">
    <property type="component" value="Unassembled WGS sequence"/>
</dbReference>
<accession>A0A6A6ZFT5</accession>
<proteinExistence type="predicted"/>
<dbReference type="EMBL" id="MU006247">
    <property type="protein sequence ID" value="KAF2819057.1"/>
    <property type="molecule type" value="Genomic_DNA"/>
</dbReference>
<protein>
    <submittedName>
        <fullName evidence="2">Uncharacterized protein</fullName>
    </submittedName>
</protein>
<keyword evidence="3" id="KW-1185">Reference proteome</keyword>
<name>A0A6A6ZFT5_9PLEO</name>
<evidence type="ECO:0000313" key="3">
    <source>
        <dbReference type="Proteomes" id="UP000799424"/>
    </source>
</evidence>
<evidence type="ECO:0000313" key="2">
    <source>
        <dbReference type="EMBL" id="KAF2819057.1"/>
    </source>
</evidence>
<dbReference type="AlphaFoldDB" id="A0A6A6ZFT5"/>
<feature type="region of interest" description="Disordered" evidence="1">
    <location>
        <begin position="1"/>
        <end position="53"/>
    </location>
</feature>
<gene>
    <name evidence="2" type="ORF">CC86DRAFT_150390</name>
</gene>
<reference evidence="2" key="1">
    <citation type="journal article" date="2020" name="Stud. Mycol.">
        <title>101 Dothideomycetes genomes: a test case for predicting lifestyles and emergence of pathogens.</title>
        <authorList>
            <person name="Haridas S."/>
            <person name="Albert R."/>
            <person name="Binder M."/>
            <person name="Bloem J."/>
            <person name="Labutti K."/>
            <person name="Salamov A."/>
            <person name="Andreopoulos B."/>
            <person name="Baker S."/>
            <person name="Barry K."/>
            <person name="Bills G."/>
            <person name="Bluhm B."/>
            <person name="Cannon C."/>
            <person name="Castanera R."/>
            <person name="Culley D."/>
            <person name="Daum C."/>
            <person name="Ezra D."/>
            <person name="Gonzalez J."/>
            <person name="Henrissat B."/>
            <person name="Kuo A."/>
            <person name="Liang C."/>
            <person name="Lipzen A."/>
            <person name="Lutzoni F."/>
            <person name="Magnuson J."/>
            <person name="Mondo S."/>
            <person name="Nolan M."/>
            <person name="Ohm R."/>
            <person name="Pangilinan J."/>
            <person name="Park H.-J."/>
            <person name="Ramirez L."/>
            <person name="Alfaro M."/>
            <person name="Sun H."/>
            <person name="Tritt A."/>
            <person name="Yoshinaga Y."/>
            <person name="Zwiers L.-H."/>
            <person name="Turgeon B."/>
            <person name="Goodwin S."/>
            <person name="Spatafora J."/>
            <person name="Crous P."/>
            <person name="Grigoriev I."/>
        </authorList>
    </citation>
    <scope>NUCLEOTIDE SEQUENCE</scope>
    <source>
        <strain evidence="2">CBS 113818</strain>
    </source>
</reference>
<evidence type="ECO:0000256" key="1">
    <source>
        <dbReference type="SAM" id="MobiDB-lite"/>
    </source>
</evidence>
<organism evidence="2 3">
    <name type="scientific">Ophiobolus disseminans</name>
    <dbReference type="NCBI Taxonomy" id="1469910"/>
    <lineage>
        <taxon>Eukaryota</taxon>
        <taxon>Fungi</taxon>
        <taxon>Dikarya</taxon>
        <taxon>Ascomycota</taxon>
        <taxon>Pezizomycotina</taxon>
        <taxon>Dothideomycetes</taxon>
        <taxon>Pleosporomycetidae</taxon>
        <taxon>Pleosporales</taxon>
        <taxon>Pleosporineae</taxon>
        <taxon>Phaeosphaeriaceae</taxon>
        <taxon>Ophiobolus</taxon>
    </lineage>
</organism>
<sequence length="201" mass="21622">MDLRPRRTPSPPARPAHNAPTGAVWKRPAAGRTALPNPLPPAARPLNSSPAVNGKLPAGRAAAAVTAVQQTQRVECWIYREGGRGGAAQESSSESGAIAREDIARWLRQPPRKSLVDDKAPVAGLRLICRRQHVSMERPFDGPTLRAIHSALGLSEGHNYLTTLKAGACGKYIAGPGNPSEFFRLVSPPHPLQQYEGARIW</sequence>